<dbReference type="EMBL" id="CP011924">
    <property type="protein sequence ID" value="ATD05493.1"/>
    <property type="molecule type" value="Genomic_DNA"/>
</dbReference>
<dbReference type="Proteomes" id="UP000016521">
    <property type="component" value="Chromosome I"/>
</dbReference>
<reference evidence="1 2" key="1">
    <citation type="submission" date="2015-06" db="EMBL/GenBank/DDBJ databases">
        <authorList>
            <person name="Xie B.-B."/>
            <person name="Rong J.-C."/>
            <person name="Qin Q.-L."/>
            <person name="Zhang Y.-Z."/>
        </authorList>
    </citation>
    <scope>NUCLEOTIDE SEQUENCE [LARGE SCALE GENOMIC DNA]</scope>
    <source>
        <strain evidence="1 2">JCM 20779</strain>
    </source>
</reference>
<accession>A0ABN5C767</accession>
<sequence length="102" mass="11121">MVIGNINYPDIVANAVEKKLAAQQLLAEKETQKAIAKKDAEIRIEEAKGIAEAQKIINATLTANYLQHEAINAQLKMAESPNHTTVYIPVGTNGIPLVKESR</sequence>
<organism evidence="1 2">
    <name type="scientific">Pseudoalteromonas piscicida</name>
    <dbReference type="NCBI Taxonomy" id="43662"/>
    <lineage>
        <taxon>Bacteria</taxon>
        <taxon>Pseudomonadati</taxon>
        <taxon>Pseudomonadota</taxon>
        <taxon>Gammaproteobacteria</taxon>
        <taxon>Alteromonadales</taxon>
        <taxon>Pseudoalteromonadaceae</taxon>
        <taxon>Pseudoalteromonas</taxon>
    </lineage>
</organism>
<evidence type="ECO:0000313" key="1">
    <source>
        <dbReference type="EMBL" id="ATD05493.1"/>
    </source>
</evidence>
<gene>
    <name evidence="1" type="ORF">PPIS_a0128</name>
</gene>
<evidence type="ECO:0008006" key="3">
    <source>
        <dbReference type="Google" id="ProtNLM"/>
    </source>
</evidence>
<name>A0ABN5C767_PSEO7</name>
<protein>
    <recommendedName>
        <fullName evidence="3">Band 7 domain-containing protein</fullName>
    </recommendedName>
</protein>
<keyword evidence="2" id="KW-1185">Reference proteome</keyword>
<evidence type="ECO:0000313" key="2">
    <source>
        <dbReference type="Proteomes" id="UP000016521"/>
    </source>
</evidence>
<proteinExistence type="predicted"/>